<keyword evidence="7" id="KW-0175">Coiled coil</keyword>
<dbReference type="EMBL" id="MQWB01000001">
    <property type="protein sequence ID" value="OZC01571.1"/>
    <property type="molecule type" value="Genomic_DNA"/>
</dbReference>
<dbReference type="InterPro" id="IPR004088">
    <property type="entry name" value="KH_dom_type_1"/>
</dbReference>
<dbReference type="FunFam" id="1.10.3210.10:FF:000013">
    <property type="entry name" value="Ribonuclease Y"/>
    <property type="match status" value="1"/>
</dbReference>
<dbReference type="GO" id="GO:0003723">
    <property type="term" value="F:RNA binding"/>
    <property type="evidence" value="ECO:0007669"/>
    <property type="project" value="UniProtKB-UniRule"/>
</dbReference>
<gene>
    <name evidence="5" type="primary">rny</name>
    <name evidence="9" type="ORF">BSZ36_00360</name>
</gene>
<dbReference type="InterPro" id="IPR003607">
    <property type="entry name" value="HD/PDEase_dom"/>
</dbReference>
<keyword evidence="10" id="KW-1185">Reference proteome</keyword>
<evidence type="ECO:0000256" key="4">
    <source>
        <dbReference type="ARBA" id="ARBA00022884"/>
    </source>
</evidence>
<dbReference type="PANTHER" id="PTHR12826">
    <property type="entry name" value="RIBONUCLEASE Y"/>
    <property type="match status" value="1"/>
</dbReference>
<evidence type="ECO:0000256" key="3">
    <source>
        <dbReference type="ARBA" id="ARBA00022801"/>
    </source>
</evidence>
<dbReference type="PANTHER" id="PTHR12826:SF15">
    <property type="entry name" value="RIBONUCLEASE Y"/>
    <property type="match status" value="1"/>
</dbReference>
<comment type="caution">
    <text evidence="9">The sequence shown here is derived from an EMBL/GenBank/DDBJ whole genome shotgun (WGS) entry which is preliminary data.</text>
</comment>
<accession>A0A259TV15</accession>
<dbReference type="OrthoDB" id="9803205at2"/>
<dbReference type="InterPro" id="IPR022711">
    <property type="entry name" value="RNase_Y_N"/>
</dbReference>
<dbReference type="RefSeq" id="WP_094545188.1">
    <property type="nucleotide sequence ID" value="NZ_MQWB01000001.1"/>
</dbReference>
<dbReference type="HAMAP" id="MF_00335">
    <property type="entry name" value="RNase_Y"/>
    <property type="match status" value="1"/>
</dbReference>
<dbReference type="InterPro" id="IPR036612">
    <property type="entry name" value="KH_dom_type_1_sf"/>
</dbReference>
<dbReference type="Gene3D" id="1.10.3210.10">
    <property type="entry name" value="Hypothetical protein af1432"/>
    <property type="match status" value="1"/>
</dbReference>
<dbReference type="Pfam" id="PF00013">
    <property type="entry name" value="KH_1"/>
    <property type="match status" value="1"/>
</dbReference>
<comment type="function">
    <text evidence="5">Endoribonuclease that initiates mRNA decay.</text>
</comment>
<evidence type="ECO:0000313" key="10">
    <source>
        <dbReference type="Proteomes" id="UP000216446"/>
    </source>
</evidence>
<evidence type="ECO:0000256" key="6">
    <source>
        <dbReference type="NCBIfam" id="TIGR03319"/>
    </source>
</evidence>
<dbReference type="SUPFAM" id="SSF109604">
    <property type="entry name" value="HD-domain/PDEase-like"/>
    <property type="match status" value="1"/>
</dbReference>
<evidence type="ECO:0000256" key="7">
    <source>
        <dbReference type="SAM" id="Coils"/>
    </source>
</evidence>
<dbReference type="Pfam" id="PF12072">
    <property type="entry name" value="RNase_Y_N"/>
    <property type="match status" value="1"/>
</dbReference>
<dbReference type="PROSITE" id="PS51831">
    <property type="entry name" value="HD"/>
    <property type="match status" value="1"/>
</dbReference>
<name>A0A259TV15_9BACT</name>
<dbReference type="SUPFAM" id="SSF54791">
    <property type="entry name" value="Eukaryotic type KH-domain (KH-domain type I)"/>
    <property type="match status" value="1"/>
</dbReference>
<organism evidence="9 10">
    <name type="scientific">Rubricoccus marinus</name>
    <dbReference type="NCBI Taxonomy" id="716817"/>
    <lineage>
        <taxon>Bacteria</taxon>
        <taxon>Pseudomonadati</taxon>
        <taxon>Rhodothermota</taxon>
        <taxon>Rhodothermia</taxon>
        <taxon>Rhodothermales</taxon>
        <taxon>Rubricoccaceae</taxon>
        <taxon>Rubricoccus</taxon>
    </lineage>
</organism>
<evidence type="ECO:0000313" key="9">
    <source>
        <dbReference type="EMBL" id="OZC01571.1"/>
    </source>
</evidence>
<evidence type="ECO:0000256" key="2">
    <source>
        <dbReference type="ARBA" id="ARBA00022759"/>
    </source>
</evidence>
<evidence type="ECO:0000256" key="5">
    <source>
        <dbReference type="HAMAP-Rule" id="MF_00335"/>
    </source>
</evidence>
<dbReference type="SMART" id="SM00471">
    <property type="entry name" value="HDc"/>
    <property type="match status" value="1"/>
</dbReference>
<evidence type="ECO:0000259" key="8">
    <source>
        <dbReference type="PROSITE" id="PS51831"/>
    </source>
</evidence>
<dbReference type="GO" id="GO:0006402">
    <property type="term" value="P:mRNA catabolic process"/>
    <property type="evidence" value="ECO:0007669"/>
    <property type="project" value="UniProtKB-UniRule"/>
</dbReference>
<keyword evidence="4 5" id="KW-0694">RNA-binding</keyword>
<dbReference type="NCBIfam" id="TIGR03319">
    <property type="entry name" value="RNase_Y"/>
    <property type="match status" value="1"/>
</dbReference>
<keyword evidence="2 5" id="KW-0255">Endonuclease</keyword>
<dbReference type="GO" id="GO:0004521">
    <property type="term" value="F:RNA endonuclease activity"/>
    <property type="evidence" value="ECO:0007669"/>
    <property type="project" value="UniProtKB-UniRule"/>
</dbReference>
<protein>
    <recommendedName>
        <fullName evidence="5 6">Ribonuclease Y</fullName>
        <shortName evidence="5">RNase Y</shortName>
        <ecNumber evidence="5 6">3.1.-.-</ecNumber>
    </recommendedName>
</protein>
<dbReference type="SMART" id="SM00322">
    <property type="entry name" value="KH"/>
    <property type="match status" value="1"/>
</dbReference>
<dbReference type="InterPro" id="IPR017705">
    <property type="entry name" value="Ribonuclease_Y"/>
</dbReference>
<dbReference type="PROSITE" id="PS50084">
    <property type="entry name" value="KH_TYPE_1"/>
    <property type="match status" value="1"/>
</dbReference>
<feature type="coiled-coil region" evidence="7">
    <location>
        <begin position="45"/>
        <end position="153"/>
    </location>
</feature>
<sequence>MDPLLPVLAAALLALVLGIVAGRWWGGRVAEARMGERIRAAETTASGARADAEAARTELNQARADLQSQRDVLKEDREAYRERKARFEQRTAEAKEKHAAIRAKLESARQKLAARRDRITATEAALAQASAALEALTAEASKSQEDAAALAETVKTRASGVARRQQEVATREKDVEERSAALAQQELRLETLVGQHLDKLEAVADLSRDQARQRLMDEMERDAKLEAARLVKDARDEARLTADREAKKLIIKSVQRLAAPTTIEHTVSPIALPREDMKGRVIGREGRNIRAFEAATGVEVVVDDTPDAVLVSAFEPVRREIARLSMEKLLADGRIHPARIEEVVEKTRAEIEEEIIASGEQAALDLEIHGLHPELIRMVGRMRYRASYGQNLLAHSIEVAKLASVMAAELGLDARKARRAGLLHDIGKVTEEPLESPHAIAGMELAMRYKEHPDVSNAVGAHHDEVPMSSLIAPLVQAADAASGARPGARREALERYVQRLQHLESIATDFEGVQQAYAIQAGRELRVIVSPEAISDAIAESLSRDISNRIEREMEYPGQIRVTVIREVRSISVAK</sequence>
<dbReference type="InterPro" id="IPR006674">
    <property type="entry name" value="HD_domain"/>
</dbReference>
<dbReference type="NCBIfam" id="TIGR00277">
    <property type="entry name" value="HDIG"/>
    <property type="match status" value="1"/>
</dbReference>
<dbReference type="InParanoid" id="A0A259TV15"/>
<reference evidence="9 10" key="1">
    <citation type="submission" date="2016-11" db="EMBL/GenBank/DDBJ databases">
        <title>Study of marine rhodopsin-containing bacteria.</title>
        <authorList>
            <person name="Yoshizawa S."/>
            <person name="Kumagai Y."/>
            <person name="Kogure K."/>
        </authorList>
    </citation>
    <scope>NUCLEOTIDE SEQUENCE [LARGE SCALE GENOMIC DNA]</scope>
    <source>
        <strain evidence="9 10">SG-29</strain>
    </source>
</reference>
<feature type="domain" description="HD" evidence="8">
    <location>
        <begin position="392"/>
        <end position="485"/>
    </location>
</feature>
<dbReference type="AlphaFoldDB" id="A0A259TV15"/>
<dbReference type="InterPro" id="IPR004087">
    <property type="entry name" value="KH_dom"/>
</dbReference>
<dbReference type="Pfam" id="PF01966">
    <property type="entry name" value="HD"/>
    <property type="match status" value="1"/>
</dbReference>
<evidence type="ECO:0000256" key="1">
    <source>
        <dbReference type="ARBA" id="ARBA00022722"/>
    </source>
</evidence>
<comment type="similarity">
    <text evidence="5">Belongs to the RNase Y family.</text>
</comment>
<dbReference type="CDD" id="cd22431">
    <property type="entry name" value="KH-I_RNaseY"/>
    <property type="match status" value="1"/>
</dbReference>
<dbReference type="GO" id="GO:0005886">
    <property type="term" value="C:plasma membrane"/>
    <property type="evidence" value="ECO:0007669"/>
    <property type="project" value="UniProtKB-UniRule"/>
</dbReference>
<dbReference type="InterPro" id="IPR006675">
    <property type="entry name" value="HDIG_dom"/>
</dbReference>
<dbReference type="EC" id="3.1.-.-" evidence="5 6"/>
<proteinExistence type="inferred from homology"/>
<keyword evidence="3 5" id="KW-0378">Hydrolase</keyword>
<dbReference type="GO" id="GO:0016787">
    <property type="term" value="F:hydrolase activity"/>
    <property type="evidence" value="ECO:0007669"/>
    <property type="project" value="UniProtKB-KW"/>
</dbReference>
<keyword evidence="1 5" id="KW-0540">Nuclease</keyword>
<dbReference type="Proteomes" id="UP000216446">
    <property type="component" value="Unassembled WGS sequence"/>
</dbReference>